<name>A0ABQ5KYR5_9EUKA</name>
<dbReference type="Proteomes" id="UP001057375">
    <property type="component" value="Unassembled WGS sequence"/>
</dbReference>
<dbReference type="PANTHER" id="PTHR45527">
    <property type="entry name" value="NONRIBOSOMAL PEPTIDE SYNTHETASE"/>
    <property type="match status" value="1"/>
</dbReference>
<feature type="non-terminal residue" evidence="2">
    <location>
        <position position="255"/>
    </location>
</feature>
<comment type="caution">
    <text evidence="2">The sequence shown here is derived from an EMBL/GenBank/DDBJ whole genome shotgun (WGS) entry which is preliminary data.</text>
</comment>
<dbReference type="Pfam" id="PF00501">
    <property type="entry name" value="AMP-binding"/>
    <property type="match status" value="2"/>
</dbReference>
<dbReference type="SUPFAM" id="SSF56801">
    <property type="entry name" value="Acetyl-CoA synthetase-like"/>
    <property type="match status" value="1"/>
</dbReference>
<gene>
    <name evidence="2" type="ORF">ADUPG1_003498</name>
</gene>
<feature type="non-terminal residue" evidence="2">
    <location>
        <position position="1"/>
    </location>
</feature>
<dbReference type="PANTHER" id="PTHR45527:SF1">
    <property type="entry name" value="FATTY ACID SYNTHASE"/>
    <property type="match status" value="1"/>
</dbReference>
<evidence type="ECO:0000313" key="3">
    <source>
        <dbReference type="Proteomes" id="UP001057375"/>
    </source>
</evidence>
<reference evidence="2" key="1">
    <citation type="submission" date="2022-03" db="EMBL/GenBank/DDBJ databases">
        <title>Draft genome sequence of Aduncisulcus paluster, a free-living microaerophilic Fornicata.</title>
        <authorList>
            <person name="Yuyama I."/>
            <person name="Kume K."/>
            <person name="Tamura T."/>
            <person name="Inagaki Y."/>
            <person name="Hashimoto T."/>
        </authorList>
    </citation>
    <scope>NUCLEOTIDE SEQUENCE</scope>
    <source>
        <strain evidence="2">NY0171</strain>
    </source>
</reference>
<feature type="domain" description="AMP-dependent synthetase/ligase" evidence="1">
    <location>
        <begin position="73"/>
        <end position="163"/>
    </location>
</feature>
<sequence>RVEYDTDKFDAGAIEAVFDRFERVLVSMVADAGQRLSSLDVLRADEHAQLDGWGNRKVLARGVEPVLSIPEAFAQQVDRAPEAVALTFDGRSTTYGELDEAANRLANLLSVYGAGPGESVALLMPRSDEAIVAIVAILKTGASYLPIDPSVPDTRLEFMLSDAVPIAAGVAIAHGNVTQALKYPLTHMPTGPGEVWTQAGSLVFDITVWEIFGALLHGGRLLVVPDSVVRSPDDFRDLLVREKVTVLFQTPSAVG</sequence>
<keyword evidence="3" id="KW-1185">Reference proteome</keyword>
<dbReference type="InterPro" id="IPR000873">
    <property type="entry name" value="AMP-dep_synth/lig_dom"/>
</dbReference>
<evidence type="ECO:0000259" key="1">
    <source>
        <dbReference type="Pfam" id="PF00501"/>
    </source>
</evidence>
<feature type="domain" description="AMP-dependent synthetase/ligase" evidence="1">
    <location>
        <begin position="169"/>
        <end position="253"/>
    </location>
</feature>
<dbReference type="Gene3D" id="3.30.559.30">
    <property type="entry name" value="Nonribosomal peptide synthetase, condensation domain"/>
    <property type="match status" value="1"/>
</dbReference>
<accession>A0ABQ5KYR5</accession>
<dbReference type="Gene3D" id="3.40.50.980">
    <property type="match status" value="3"/>
</dbReference>
<dbReference type="EMBL" id="BQXS01004809">
    <property type="protein sequence ID" value="GKT37560.1"/>
    <property type="molecule type" value="Genomic_DNA"/>
</dbReference>
<proteinExistence type="predicted"/>
<protein>
    <submittedName>
        <fullName evidence="2">Non-ribosomal peptide synthetase</fullName>
    </submittedName>
</protein>
<organism evidence="2 3">
    <name type="scientific">Aduncisulcus paluster</name>
    <dbReference type="NCBI Taxonomy" id="2918883"/>
    <lineage>
        <taxon>Eukaryota</taxon>
        <taxon>Metamonada</taxon>
        <taxon>Carpediemonas-like organisms</taxon>
        <taxon>Aduncisulcus</taxon>
    </lineage>
</organism>
<evidence type="ECO:0000313" key="2">
    <source>
        <dbReference type="EMBL" id="GKT37560.1"/>
    </source>
</evidence>